<gene>
    <name evidence="4" type="ORF">AVDCRST_MAG11-89</name>
</gene>
<comment type="subcellular location">
    <subcellularLocation>
        <location evidence="1">Membrane</location>
    </subcellularLocation>
</comment>
<proteinExistence type="predicted"/>
<accession>A0A6J4JYI6</accession>
<dbReference type="Gene3D" id="3.40.710.10">
    <property type="entry name" value="DD-peptidase/beta-lactamase superfamily"/>
    <property type="match status" value="1"/>
</dbReference>
<dbReference type="InterPro" id="IPR036138">
    <property type="entry name" value="PBP_dimer_sf"/>
</dbReference>
<dbReference type="Pfam" id="PF00905">
    <property type="entry name" value="Transpeptidase"/>
    <property type="match status" value="1"/>
</dbReference>
<dbReference type="GO" id="GO:0008658">
    <property type="term" value="F:penicillin binding"/>
    <property type="evidence" value="ECO:0007669"/>
    <property type="project" value="InterPro"/>
</dbReference>
<dbReference type="InterPro" id="IPR001460">
    <property type="entry name" value="PCN-bd_Tpept"/>
</dbReference>
<evidence type="ECO:0000313" key="4">
    <source>
        <dbReference type="EMBL" id="CAA9290719.1"/>
    </source>
</evidence>
<keyword evidence="4" id="KW-0131">Cell cycle</keyword>
<dbReference type="PANTHER" id="PTHR30627">
    <property type="entry name" value="PEPTIDOGLYCAN D,D-TRANSPEPTIDASE"/>
    <property type="match status" value="1"/>
</dbReference>
<protein>
    <submittedName>
        <fullName evidence="4">Cell division protein FtsI [Peptidoglycan synthetase]</fullName>
        <ecNumber evidence="4">2.4.1.129</ecNumber>
    </submittedName>
</protein>
<dbReference type="GO" id="GO:0071555">
    <property type="term" value="P:cell wall organization"/>
    <property type="evidence" value="ECO:0007669"/>
    <property type="project" value="TreeGrafter"/>
</dbReference>
<reference evidence="4" key="1">
    <citation type="submission" date="2020-02" db="EMBL/GenBank/DDBJ databases">
        <authorList>
            <person name="Meier V. D."/>
        </authorList>
    </citation>
    <scope>NUCLEOTIDE SEQUENCE</scope>
    <source>
        <strain evidence="4">AVDCRST_MAG11</strain>
    </source>
</reference>
<dbReference type="PANTHER" id="PTHR30627:SF1">
    <property type="entry name" value="PEPTIDOGLYCAN D,D-TRANSPEPTIDASE FTSI"/>
    <property type="match status" value="1"/>
</dbReference>
<dbReference type="GO" id="GO:0016757">
    <property type="term" value="F:glycosyltransferase activity"/>
    <property type="evidence" value="ECO:0007669"/>
    <property type="project" value="UniProtKB-KW"/>
</dbReference>
<dbReference type="EMBL" id="CADCTU010000024">
    <property type="protein sequence ID" value="CAA9290719.1"/>
    <property type="molecule type" value="Genomic_DNA"/>
</dbReference>
<keyword evidence="4" id="KW-0808">Transferase</keyword>
<dbReference type="GO" id="GO:0051301">
    <property type="term" value="P:cell division"/>
    <property type="evidence" value="ECO:0007669"/>
    <property type="project" value="UniProtKB-KW"/>
</dbReference>
<dbReference type="SUPFAM" id="SSF56519">
    <property type="entry name" value="Penicillin binding protein dimerisation domain"/>
    <property type="match status" value="1"/>
</dbReference>
<evidence type="ECO:0000256" key="2">
    <source>
        <dbReference type="ARBA" id="ARBA00023136"/>
    </source>
</evidence>
<name>A0A6J4JYI6_9BACT</name>
<dbReference type="EC" id="2.4.1.129" evidence="4"/>
<keyword evidence="2" id="KW-0472">Membrane</keyword>
<dbReference type="InterPro" id="IPR050515">
    <property type="entry name" value="Beta-lactam/transpept"/>
</dbReference>
<keyword evidence="4" id="KW-0328">Glycosyltransferase</keyword>
<organism evidence="4">
    <name type="scientific">uncultured Gemmatimonadaceae bacterium</name>
    <dbReference type="NCBI Taxonomy" id="246130"/>
    <lineage>
        <taxon>Bacteria</taxon>
        <taxon>Pseudomonadati</taxon>
        <taxon>Gemmatimonadota</taxon>
        <taxon>Gemmatimonadia</taxon>
        <taxon>Gemmatimonadales</taxon>
        <taxon>Gemmatimonadaceae</taxon>
        <taxon>environmental samples</taxon>
    </lineage>
</organism>
<feature type="non-terminal residue" evidence="4">
    <location>
        <position position="438"/>
    </location>
</feature>
<feature type="domain" description="Penicillin-binding protein transpeptidase" evidence="3">
    <location>
        <begin position="237"/>
        <end position="424"/>
    </location>
</feature>
<keyword evidence="4" id="KW-0132">Cell division</keyword>
<dbReference type="Gene3D" id="3.30.450.330">
    <property type="match status" value="1"/>
</dbReference>
<dbReference type="GO" id="GO:0005886">
    <property type="term" value="C:plasma membrane"/>
    <property type="evidence" value="ECO:0007669"/>
    <property type="project" value="TreeGrafter"/>
</dbReference>
<dbReference type="Gene3D" id="3.90.1310.10">
    <property type="entry name" value="Penicillin-binding protein 2a (Domain 2)"/>
    <property type="match status" value="1"/>
</dbReference>
<sequence>MPSPSRIGIIHGALGAFAVALVVKSGQVQLWQGAAWAARAERQHFAAATVLAPRGRIVDASGTTLVESRELVRLSVAPPELKSPKTLAAALVRAGVPRAVAARASDPKRKWVAVPGRFLPADVAKIVPMRGVYAEPAAERVGVVSPSVRRLVGRLDAAGRPVDGLELALDSALRGEQGTATVVRDARGRRFESPTAPGTAARPGHTVALTINYALQDICDRALADAVSRMGADGGDIVVLDPHSGQVLALASRRPDPRTSAATAISEPYEPGSTLKPFIAAKLLELGRAREDEVVNTHNGEWVLDGRRITDSHKAPRMTLREVIMQSSNIGIVQFAARLSPREEFEALRDVGVGMPTGVPYPAEAAGTLREPARWSRTSPASIAMGYEVTVTPLQLAVAYAAIANGGELVEPALVKEIRDADGAPVFRHARRVVRRVI</sequence>
<evidence type="ECO:0000256" key="1">
    <source>
        <dbReference type="ARBA" id="ARBA00004370"/>
    </source>
</evidence>
<evidence type="ECO:0000259" key="3">
    <source>
        <dbReference type="Pfam" id="PF00905"/>
    </source>
</evidence>
<dbReference type="AlphaFoldDB" id="A0A6J4JYI6"/>
<dbReference type="SUPFAM" id="SSF56601">
    <property type="entry name" value="beta-lactamase/transpeptidase-like"/>
    <property type="match status" value="1"/>
</dbReference>
<dbReference type="InterPro" id="IPR012338">
    <property type="entry name" value="Beta-lactam/transpept-like"/>
</dbReference>